<keyword evidence="8" id="KW-0234">DNA repair</keyword>
<dbReference type="Gene3D" id="1.10.340.30">
    <property type="entry name" value="Hypothetical protein, domain 2"/>
    <property type="match status" value="1"/>
</dbReference>
<evidence type="ECO:0000256" key="5">
    <source>
        <dbReference type="ARBA" id="ARBA00022801"/>
    </source>
</evidence>
<keyword evidence="5" id="KW-0378">Hydrolase</keyword>
<dbReference type="GO" id="GO:0006298">
    <property type="term" value="P:mismatch repair"/>
    <property type="evidence" value="ECO:0007669"/>
    <property type="project" value="TreeGrafter"/>
</dbReference>
<dbReference type="EMBL" id="DTBQ01000135">
    <property type="protein sequence ID" value="HGM47048.1"/>
    <property type="molecule type" value="Genomic_DNA"/>
</dbReference>
<comment type="similarity">
    <text evidence="2">Belongs to the Nth/MutY family.</text>
</comment>
<dbReference type="GO" id="GO:0032357">
    <property type="term" value="F:oxidized purine DNA binding"/>
    <property type="evidence" value="ECO:0007669"/>
    <property type="project" value="TreeGrafter"/>
</dbReference>
<reference evidence="11" key="1">
    <citation type="journal article" date="2020" name="mSystems">
        <title>Genome- and Community-Level Interaction Insights into Carbon Utilization and Element Cycling Functions of Hydrothermarchaeota in Hydrothermal Sediment.</title>
        <authorList>
            <person name="Zhou Z."/>
            <person name="Liu Y."/>
            <person name="Xu W."/>
            <person name="Pan J."/>
            <person name="Luo Z.H."/>
            <person name="Li M."/>
        </authorList>
    </citation>
    <scope>NUCLEOTIDE SEQUENCE</scope>
    <source>
        <strain evidence="11">SpSt-649</strain>
    </source>
</reference>
<feature type="domain" description="HhH-GPD" evidence="10">
    <location>
        <begin position="43"/>
        <end position="176"/>
    </location>
</feature>
<dbReference type="InterPro" id="IPR004035">
    <property type="entry name" value="Endouclease-III_FeS-bd_BS"/>
</dbReference>
<keyword evidence="9" id="KW-0326">Glycosidase</keyword>
<dbReference type="GO" id="GO:0034039">
    <property type="term" value="F:8-oxo-7,8-dihydroguanine DNA N-glycosylase activity"/>
    <property type="evidence" value="ECO:0007669"/>
    <property type="project" value="TreeGrafter"/>
</dbReference>
<evidence type="ECO:0000256" key="7">
    <source>
        <dbReference type="ARBA" id="ARBA00023014"/>
    </source>
</evidence>
<evidence type="ECO:0000256" key="6">
    <source>
        <dbReference type="ARBA" id="ARBA00023004"/>
    </source>
</evidence>
<evidence type="ECO:0000256" key="2">
    <source>
        <dbReference type="ARBA" id="ARBA00008343"/>
    </source>
</evidence>
<keyword evidence="6" id="KW-0408">Iron</keyword>
<dbReference type="GO" id="GO:0051539">
    <property type="term" value="F:4 iron, 4 sulfur cluster binding"/>
    <property type="evidence" value="ECO:0007669"/>
    <property type="project" value="InterPro"/>
</dbReference>
<keyword evidence="7" id="KW-0411">Iron-sulfur</keyword>
<comment type="caution">
    <text evidence="11">The sequence shown here is derived from an EMBL/GenBank/DDBJ whole genome shotgun (WGS) entry which is preliminary data.</text>
</comment>
<evidence type="ECO:0000256" key="8">
    <source>
        <dbReference type="ARBA" id="ARBA00023204"/>
    </source>
</evidence>
<evidence type="ECO:0000256" key="3">
    <source>
        <dbReference type="ARBA" id="ARBA00022723"/>
    </source>
</evidence>
<evidence type="ECO:0000259" key="10">
    <source>
        <dbReference type="SMART" id="SM00478"/>
    </source>
</evidence>
<dbReference type="SMART" id="SM00478">
    <property type="entry name" value="ENDO3c"/>
    <property type="match status" value="1"/>
</dbReference>
<accession>A0A7C4HAQ9</accession>
<dbReference type="InterPro" id="IPR044298">
    <property type="entry name" value="MIG/MutY"/>
</dbReference>
<dbReference type="SUPFAM" id="SSF48150">
    <property type="entry name" value="DNA-glycosylase"/>
    <property type="match status" value="1"/>
</dbReference>
<dbReference type="InterPro" id="IPR003265">
    <property type="entry name" value="HhH-GPD_domain"/>
</dbReference>
<keyword evidence="3" id="KW-0479">Metal-binding</keyword>
<dbReference type="GO" id="GO:0000701">
    <property type="term" value="F:purine-specific mismatch base pair DNA N-glycosylase activity"/>
    <property type="evidence" value="ECO:0007669"/>
    <property type="project" value="TreeGrafter"/>
</dbReference>
<dbReference type="Pfam" id="PF00730">
    <property type="entry name" value="HhH-GPD"/>
    <property type="match status" value="1"/>
</dbReference>
<evidence type="ECO:0000256" key="4">
    <source>
        <dbReference type="ARBA" id="ARBA00022763"/>
    </source>
</evidence>
<dbReference type="Pfam" id="PF10576">
    <property type="entry name" value="EndIII_4Fe-2S"/>
    <property type="match status" value="1"/>
</dbReference>
<dbReference type="PANTHER" id="PTHR42944">
    <property type="entry name" value="ADENINE DNA GLYCOSYLASE"/>
    <property type="match status" value="1"/>
</dbReference>
<gene>
    <name evidence="11" type="ORF">ENU21_04790</name>
</gene>
<dbReference type="GO" id="GO:0046872">
    <property type="term" value="F:metal ion binding"/>
    <property type="evidence" value="ECO:0007669"/>
    <property type="project" value="UniProtKB-KW"/>
</dbReference>
<dbReference type="GO" id="GO:0006284">
    <property type="term" value="P:base-excision repair"/>
    <property type="evidence" value="ECO:0007669"/>
    <property type="project" value="InterPro"/>
</dbReference>
<organism evidence="11">
    <name type="scientific">Thermofilum pendens</name>
    <dbReference type="NCBI Taxonomy" id="2269"/>
    <lineage>
        <taxon>Archaea</taxon>
        <taxon>Thermoproteota</taxon>
        <taxon>Thermoprotei</taxon>
        <taxon>Thermofilales</taxon>
        <taxon>Thermofilaceae</taxon>
        <taxon>Thermofilum</taxon>
    </lineage>
</organism>
<dbReference type="GO" id="GO:0035485">
    <property type="term" value="F:adenine/guanine mispair binding"/>
    <property type="evidence" value="ECO:0007669"/>
    <property type="project" value="TreeGrafter"/>
</dbReference>
<dbReference type="PANTHER" id="PTHR42944:SF1">
    <property type="entry name" value="ADENINE DNA GLYCOSYLASE"/>
    <property type="match status" value="1"/>
</dbReference>
<dbReference type="AlphaFoldDB" id="A0A7C4HAQ9"/>
<name>A0A7C4HAQ9_THEPE</name>
<evidence type="ECO:0000256" key="9">
    <source>
        <dbReference type="ARBA" id="ARBA00023295"/>
    </source>
</evidence>
<proteinExistence type="inferred from homology"/>
<protein>
    <recommendedName>
        <fullName evidence="10">HhH-GPD domain-containing protein</fullName>
    </recommendedName>
</protein>
<evidence type="ECO:0000313" key="11">
    <source>
        <dbReference type="EMBL" id="HGM47048.1"/>
    </source>
</evidence>
<dbReference type="SMART" id="SM00525">
    <property type="entry name" value="FES"/>
    <property type="match status" value="1"/>
</dbReference>
<sequence length="202" mass="22536">MGQSGKVAAFAGRLLEWFKENKREFPWRVGMSDEWRAALTGILLRKTRAETVAKHYERIVGSLSTPEKAVELGMDSIEKLLEPLGLHRTRARQIYELAKSWRSGSRSPGLGPYALSLIECLARGKLVPVVDVNTVRVVKRVFGAEDVEEVRELLREAVLSAGTCELNLAVMDFAARVCTARRPRCESCPLEDLCLHCAAKKV</sequence>
<keyword evidence="4" id="KW-0227">DNA damage</keyword>
<dbReference type="Gene3D" id="1.10.1670.10">
    <property type="entry name" value="Helix-hairpin-Helix base-excision DNA repair enzymes (C-terminal)"/>
    <property type="match status" value="1"/>
</dbReference>
<dbReference type="PROSITE" id="PS00764">
    <property type="entry name" value="ENDONUCLEASE_III_1"/>
    <property type="match status" value="1"/>
</dbReference>
<dbReference type="InterPro" id="IPR003651">
    <property type="entry name" value="Endonuclease3_FeS-loop_motif"/>
</dbReference>
<dbReference type="InterPro" id="IPR011257">
    <property type="entry name" value="DNA_glycosylase"/>
</dbReference>
<evidence type="ECO:0000256" key="1">
    <source>
        <dbReference type="ARBA" id="ARBA00001966"/>
    </source>
</evidence>
<comment type="cofactor">
    <cofactor evidence="1">
        <name>[4Fe-4S] cluster</name>
        <dbReference type="ChEBI" id="CHEBI:49883"/>
    </cofactor>
</comment>
<dbReference type="InterPro" id="IPR023170">
    <property type="entry name" value="HhH_base_excis_C"/>
</dbReference>